<keyword evidence="5" id="KW-1185">Reference proteome</keyword>
<keyword evidence="1" id="KW-0547">Nucleotide-binding</keyword>
<evidence type="ECO:0000256" key="2">
    <source>
        <dbReference type="ARBA" id="ARBA00024200"/>
    </source>
</evidence>
<proteinExistence type="inferred from homology"/>
<sequence>MTVTVLMFAGAREAVGADHVEAPLEPGATYADLAVALAGRFPALGRLLQSARFAADAGYVDPTDKVDPTTEIALIPPVSGG</sequence>
<dbReference type="PANTHER" id="PTHR33359:SF1">
    <property type="entry name" value="MOLYBDOPTERIN SYNTHASE SULFUR CARRIER SUBUNIT"/>
    <property type="match status" value="1"/>
</dbReference>
<dbReference type="SUPFAM" id="SSF54285">
    <property type="entry name" value="MoaD/ThiS"/>
    <property type="match status" value="1"/>
</dbReference>
<dbReference type="GO" id="GO:1990133">
    <property type="term" value="C:molybdopterin adenylyltransferase complex"/>
    <property type="evidence" value="ECO:0007669"/>
    <property type="project" value="TreeGrafter"/>
</dbReference>
<name>A0A5C5XY92_9BACT</name>
<dbReference type="InterPro" id="IPR012675">
    <property type="entry name" value="Beta-grasp_dom_sf"/>
</dbReference>
<protein>
    <recommendedName>
        <fullName evidence="3">Molybdopterin synthase sulfur carrier subunit</fullName>
    </recommendedName>
</protein>
<comment type="caution">
    <text evidence="4">The sequence shown here is derived from an EMBL/GenBank/DDBJ whole genome shotgun (WGS) entry which is preliminary data.</text>
</comment>
<dbReference type="InterPro" id="IPR016155">
    <property type="entry name" value="Mopterin_synth/thiamin_S_b"/>
</dbReference>
<dbReference type="AlphaFoldDB" id="A0A5C5XY92"/>
<evidence type="ECO:0000256" key="1">
    <source>
        <dbReference type="ARBA" id="ARBA00022741"/>
    </source>
</evidence>
<dbReference type="Pfam" id="PF02597">
    <property type="entry name" value="ThiS"/>
    <property type="match status" value="1"/>
</dbReference>
<gene>
    <name evidence="4" type="ORF">Pla123a_42140</name>
</gene>
<dbReference type="RefSeq" id="WP_146590587.1">
    <property type="nucleotide sequence ID" value="NZ_SJPO01000012.1"/>
</dbReference>
<dbReference type="GO" id="GO:0000166">
    <property type="term" value="F:nucleotide binding"/>
    <property type="evidence" value="ECO:0007669"/>
    <property type="project" value="UniProtKB-KW"/>
</dbReference>
<comment type="similarity">
    <text evidence="2">Belongs to the MoaD family.</text>
</comment>
<dbReference type="InterPro" id="IPR003749">
    <property type="entry name" value="ThiS/MoaD-like"/>
</dbReference>
<dbReference type="CDD" id="cd00754">
    <property type="entry name" value="Ubl_MoaD"/>
    <property type="match status" value="1"/>
</dbReference>
<dbReference type="Gene3D" id="3.10.20.30">
    <property type="match status" value="1"/>
</dbReference>
<dbReference type="PANTHER" id="PTHR33359">
    <property type="entry name" value="MOLYBDOPTERIN SYNTHASE SULFUR CARRIER SUBUNIT"/>
    <property type="match status" value="1"/>
</dbReference>
<dbReference type="GO" id="GO:0006777">
    <property type="term" value="P:Mo-molybdopterin cofactor biosynthetic process"/>
    <property type="evidence" value="ECO:0007669"/>
    <property type="project" value="InterPro"/>
</dbReference>
<dbReference type="EMBL" id="SJPO01000012">
    <property type="protein sequence ID" value="TWT67658.1"/>
    <property type="molecule type" value="Genomic_DNA"/>
</dbReference>
<dbReference type="InterPro" id="IPR044672">
    <property type="entry name" value="MOCS2A"/>
</dbReference>
<organism evidence="4 5">
    <name type="scientific">Posidoniimonas polymericola</name>
    <dbReference type="NCBI Taxonomy" id="2528002"/>
    <lineage>
        <taxon>Bacteria</taxon>
        <taxon>Pseudomonadati</taxon>
        <taxon>Planctomycetota</taxon>
        <taxon>Planctomycetia</taxon>
        <taxon>Pirellulales</taxon>
        <taxon>Lacipirellulaceae</taxon>
        <taxon>Posidoniimonas</taxon>
    </lineage>
</organism>
<accession>A0A5C5XY92</accession>
<evidence type="ECO:0000313" key="5">
    <source>
        <dbReference type="Proteomes" id="UP000318478"/>
    </source>
</evidence>
<reference evidence="4 5" key="1">
    <citation type="submission" date="2019-02" db="EMBL/GenBank/DDBJ databases">
        <title>Deep-cultivation of Planctomycetes and their phenomic and genomic characterization uncovers novel biology.</title>
        <authorList>
            <person name="Wiegand S."/>
            <person name="Jogler M."/>
            <person name="Boedeker C."/>
            <person name="Pinto D."/>
            <person name="Vollmers J."/>
            <person name="Rivas-Marin E."/>
            <person name="Kohn T."/>
            <person name="Peeters S.H."/>
            <person name="Heuer A."/>
            <person name="Rast P."/>
            <person name="Oberbeckmann S."/>
            <person name="Bunk B."/>
            <person name="Jeske O."/>
            <person name="Meyerdierks A."/>
            <person name="Storesund J.E."/>
            <person name="Kallscheuer N."/>
            <person name="Luecker S."/>
            <person name="Lage O.M."/>
            <person name="Pohl T."/>
            <person name="Merkel B.J."/>
            <person name="Hornburger P."/>
            <person name="Mueller R.-W."/>
            <person name="Bruemmer F."/>
            <person name="Labrenz M."/>
            <person name="Spormann A.M."/>
            <person name="Op Den Camp H."/>
            <person name="Overmann J."/>
            <person name="Amann R."/>
            <person name="Jetten M.S.M."/>
            <person name="Mascher T."/>
            <person name="Medema M.H."/>
            <person name="Devos D.P."/>
            <person name="Kaster A.-K."/>
            <person name="Ovreas L."/>
            <person name="Rohde M."/>
            <person name="Galperin M.Y."/>
            <person name="Jogler C."/>
        </authorList>
    </citation>
    <scope>NUCLEOTIDE SEQUENCE [LARGE SCALE GENOMIC DNA]</scope>
    <source>
        <strain evidence="4 5">Pla123a</strain>
    </source>
</reference>
<dbReference type="UniPathway" id="UPA00344"/>
<dbReference type="Proteomes" id="UP000318478">
    <property type="component" value="Unassembled WGS sequence"/>
</dbReference>
<dbReference type="OrthoDB" id="7066694at2"/>
<evidence type="ECO:0000313" key="4">
    <source>
        <dbReference type="EMBL" id="TWT67658.1"/>
    </source>
</evidence>
<evidence type="ECO:0000256" key="3">
    <source>
        <dbReference type="ARBA" id="ARBA00024247"/>
    </source>
</evidence>